<evidence type="ECO:0000313" key="9">
    <source>
        <dbReference type="EMBL" id="ALS24529.1"/>
    </source>
</evidence>
<dbReference type="SUPFAM" id="SSF47928">
    <property type="entry name" value="N-terminal domain of the delta subunit of the F1F0-ATP synthase"/>
    <property type="match status" value="1"/>
</dbReference>
<reference evidence="10" key="1">
    <citation type="submission" date="2015-12" db="EMBL/GenBank/DDBJ databases">
        <title>Complete genome sequences of two moderately thermophilic Paenibacillus species.</title>
        <authorList>
            <person name="Butler R.III."/>
            <person name="Wang J."/>
            <person name="Stark B.C."/>
            <person name="Pombert J.-F."/>
        </authorList>
    </citation>
    <scope>NUCLEOTIDE SEQUENCE [LARGE SCALE GENOMIC DNA]</scope>
    <source>
        <strain evidence="10">32O-Y</strain>
    </source>
</reference>
<evidence type="ECO:0000313" key="10">
    <source>
        <dbReference type="Proteomes" id="UP000061660"/>
    </source>
</evidence>
<dbReference type="AlphaFoldDB" id="A0A0U2UR54"/>
<comment type="function">
    <text evidence="8">F(1)F(0) ATP synthase produces ATP from ADP in the presence of a proton or sodium gradient. F-type ATPases consist of two structural domains, F(1) containing the extramembraneous catalytic core and F(0) containing the membrane proton channel, linked together by a central stalk and a peripheral stalk. During catalysis, ATP synthesis in the catalytic domain of F(1) is coupled via a rotary mechanism of the central stalk subunits to proton translocation.</text>
</comment>
<dbReference type="KEGG" id="pnp:IJ22_42330"/>
<dbReference type="GO" id="GO:0005886">
    <property type="term" value="C:plasma membrane"/>
    <property type="evidence" value="ECO:0007669"/>
    <property type="project" value="UniProtKB-SubCell"/>
</dbReference>
<evidence type="ECO:0000256" key="3">
    <source>
        <dbReference type="ARBA" id="ARBA00022781"/>
    </source>
</evidence>
<dbReference type="InterPro" id="IPR020781">
    <property type="entry name" value="ATPase_OSCP/d_CS"/>
</dbReference>
<dbReference type="Proteomes" id="UP000061660">
    <property type="component" value="Chromosome"/>
</dbReference>
<name>A0A0U2UR54_9BACL</name>
<dbReference type="Pfam" id="PF00213">
    <property type="entry name" value="OSCP"/>
    <property type="match status" value="1"/>
</dbReference>
<dbReference type="PANTHER" id="PTHR11910">
    <property type="entry name" value="ATP SYNTHASE DELTA CHAIN"/>
    <property type="match status" value="1"/>
</dbReference>
<comment type="function">
    <text evidence="8">This protein is part of the stalk that links CF(0) to CF(1). It either transmits conformational changes from CF(0) to CF(1) or is implicated in proton conduction.</text>
</comment>
<evidence type="ECO:0000256" key="1">
    <source>
        <dbReference type="ARBA" id="ARBA00004370"/>
    </source>
</evidence>
<dbReference type="OrthoDB" id="9802471at2"/>
<keyword evidence="6 8" id="KW-0139">CF(1)</keyword>
<dbReference type="Gene3D" id="1.10.520.20">
    <property type="entry name" value="N-terminal domain of the delta subunit of the F1F0-ATP synthase"/>
    <property type="match status" value="1"/>
</dbReference>
<dbReference type="PATRIC" id="fig|162209.4.peg.4479"/>
<dbReference type="GO" id="GO:0045259">
    <property type="term" value="C:proton-transporting ATP synthase complex"/>
    <property type="evidence" value="ECO:0007669"/>
    <property type="project" value="UniProtKB-KW"/>
</dbReference>
<protein>
    <recommendedName>
        <fullName evidence="8">ATP synthase subunit delta</fullName>
    </recommendedName>
    <alternativeName>
        <fullName evidence="8">ATP synthase F(1) sector subunit delta</fullName>
    </alternativeName>
    <alternativeName>
        <fullName evidence="8">F-type ATPase subunit delta</fullName>
        <shortName evidence="8">F-ATPase subunit delta</shortName>
    </alternativeName>
</protein>
<dbReference type="GO" id="GO:0046933">
    <property type="term" value="F:proton-transporting ATP synthase activity, rotational mechanism"/>
    <property type="evidence" value="ECO:0007669"/>
    <property type="project" value="UniProtKB-UniRule"/>
</dbReference>
<dbReference type="RefSeq" id="WP_054817701.1">
    <property type="nucleotide sequence ID" value="NZ_BJCS01000011.1"/>
</dbReference>
<dbReference type="InterPro" id="IPR000711">
    <property type="entry name" value="ATPase_OSCP/dsu"/>
</dbReference>
<evidence type="ECO:0000256" key="6">
    <source>
        <dbReference type="ARBA" id="ARBA00023196"/>
    </source>
</evidence>
<dbReference type="EMBL" id="CP013652">
    <property type="protein sequence ID" value="ALS24529.1"/>
    <property type="molecule type" value="Genomic_DNA"/>
</dbReference>
<dbReference type="NCBIfam" id="TIGR01145">
    <property type="entry name" value="ATP_synt_delta"/>
    <property type="match status" value="1"/>
</dbReference>
<proteinExistence type="inferred from homology"/>
<keyword evidence="7 8" id="KW-0066">ATP synthesis</keyword>
<keyword evidence="2 8" id="KW-0813">Transport</keyword>
<dbReference type="HAMAP" id="MF_01416">
    <property type="entry name" value="ATP_synth_delta_bact"/>
    <property type="match status" value="1"/>
</dbReference>
<dbReference type="NCBIfam" id="NF004403">
    <property type="entry name" value="PRK05758.2-4"/>
    <property type="match status" value="1"/>
</dbReference>
<evidence type="ECO:0000256" key="4">
    <source>
        <dbReference type="ARBA" id="ARBA00023065"/>
    </source>
</evidence>
<gene>
    <name evidence="8" type="primary">atpH</name>
    <name evidence="9" type="ORF">IJ22_42330</name>
</gene>
<keyword evidence="10" id="KW-1185">Reference proteome</keyword>
<evidence type="ECO:0000256" key="5">
    <source>
        <dbReference type="ARBA" id="ARBA00023136"/>
    </source>
</evidence>
<keyword evidence="3 8" id="KW-0375">Hydrogen ion transport</keyword>
<evidence type="ECO:0000256" key="8">
    <source>
        <dbReference type="HAMAP-Rule" id="MF_01416"/>
    </source>
</evidence>
<comment type="similarity">
    <text evidence="8">Belongs to the ATPase delta chain family.</text>
</comment>
<organism evidence="9 10">
    <name type="scientific">Paenibacillus naphthalenovorans</name>
    <dbReference type="NCBI Taxonomy" id="162209"/>
    <lineage>
        <taxon>Bacteria</taxon>
        <taxon>Bacillati</taxon>
        <taxon>Bacillota</taxon>
        <taxon>Bacilli</taxon>
        <taxon>Bacillales</taxon>
        <taxon>Paenibacillaceae</taxon>
        <taxon>Paenibacillus</taxon>
    </lineage>
</organism>
<reference evidence="9 10" key="2">
    <citation type="journal article" date="2016" name="Genome Announc.">
        <title>Complete Genome Sequences of Two Interactive Moderate Thermophiles, Paenibacillus napthalenovorans 32O-Y and Paenibacillus sp. 32O-W.</title>
        <authorList>
            <person name="Butler R.R.III."/>
            <person name="Wang J."/>
            <person name="Stark B.C."/>
            <person name="Pombert J.F."/>
        </authorList>
    </citation>
    <scope>NUCLEOTIDE SEQUENCE [LARGE SCALE GENOMIC DNA]</scope>
    <source>
        <strain evidence="9 10">32O-Y</strain>
    </source>
</reference>
<evidence type="ECO:0000256" key="7">
    <source>
        <dbReference type="ARBA" id="ARBA00023310"/>
    </source>
</evidence>
<dbReference type="PROSITE" id="PS00389">
    <property type="entry name" value="ATPASE_DELTA"/>
    <property type="match status" value="1"/>
</dbReference>
<keyword evidence="4 8" id="KW-0406">Ion transport</keyword>
<keyword evidence="8" id="KW-1003">Cell membrane</keyword>
<comment type="subcellular location">
    <subcellularLocation>
        <location evidence="8">Cell membrane</location>
        <topology evidence="8">Peripheral membrane protein</topology>
    </subcellularLocation>
    <subcellularLocation>
        <location evidence="1">Membrane</location>
    </subcellularLocation>
</comment>
<accession>A0A0U2UR54</accession>
<dbReference type="PRINTS" id="PR00125">
    <property type="entry name" value="ATPASEDELTA"/>
</dbReference>
<evidence type="ECO:0000256" key="2">
    <source>
        <dbReference type="ARBA" id="ARBA00022448"/>
    </source>
</evidence>
<dbReference type="InterPro" id="IPR026015">
    <property type="entry name" value="ATP_synth_OSCP/delta_N_sf"/>
</dbReference>
<sequence length="183" mass="20035">MSQDMIAAKRYAKALFEVAREKGQVAQIEQELVSVASVLKENADLSKLIKHPGIEAAVKIGLIKQIFESSVSEAVLNTLQLLIERRREEALEAFVKAYVKIANDALGQANATVYTPVKLSEAELNDIAATFGKLTGKQIRVESVIDKSLLGGIQVRIGDRLYDGSLSGKLKRLERTLNQSQAL</sequence>
<dbReference type="STRING" id="162209.IJ22_42330"/>
<keyword evidence="5 8" id="KW-0472">Membrane</keyword>